<feature type="compositionally biased region" description="Basic residues" evidence="1">
    <location>
        <begin position="138"/>
        <end position="152"/>
    </location>
</feature>
<name>A0A8K1HKG2_9TOMB</name>
<reference evidence="2" key="1">
    <citation type="submission" date="2021-07" db="EMBL/GenBank/DDBJ databases">
        <title>Communication and adaptive evolution of viruses within giant pandas and their associated organisms in a local ecological environment.</title>
        <authorList>
            <person name="Zhao M."/>
            <person name="Liu S."/>
            <person name="Zhang W."/>
        </authorList>
    </citation>
    <scope>NUCLEOTIDE SEQUENCE</scope>
    <source>
        <strain evidence="2">Mos090tom19-10</strain>
    </source>
</reference>
<organism evidence="2">
    <name type="scientific">Sichuan mosquito tombus-like virus</name>
    <dbReference type="NCBI Taxonomy" id="2864009"/>
    <lineage>
        <taxon>Viruses</taxon>
        <taxon>Riboviria</taxon>
        <taxon>Orthornavirae</taxon>
        <taxon>Kitrinoviricota</taxon>
        <taxon>Tolucaviricetes</taxon>
        <taxon>Tolivirales</taxon>
        <taxon>Tombusviridae</taxon>
    </lineage>
</organism>
<dbReference type="EMBL" id="MZ556267">
    <property type="protein sequence ID" value="UBJ25992.1"/>
    <property type="molecule type" value="Genomic_RNA"/>
</dbReference>
<evidence type="ECO:0000256" key="1">
    <source>
        <dbReference type="SAM" id="MobiDB-lite"/>
    </source>
</evidence>
<proteinExistence type="predicted"/>
<feature type="compositionally biased region" description="Polar residues" evidence="1">
    <location>
        <begin position="63"/>
        <end position="76"/>
    </location>
</feature>
<feature type="region of interest" description="Disordered" evidence="1">
    <location>
        <begin position="63"/>
        <end position="159"/>
    </location>
</feature>
<protein>
    <submittedName>
        <fullName evidence="2">Uncharacterized protein</fullName>
    </submittedName>
</protein>
<sequence>MSRTGCKRVSTVPYRKERLSRFSEHYGNTIQGNGMMKGLTFYHSSLSPSTKRLLDSWPSTSFQHKATKPVTGNGQPVSCPLRPGHTGKPLPLAKELTETPTGGKYRTKKQMPCLPGSDHPGKSTSQHPVKPQNGRTKPSVHRKMGTKSRSSSRTKEERKGCQLSKILKVSKNQRAEVAICNTTPADLVVGLYSPLVQSLKEPEAFGRVQGPTLGKLCLSCMEEKSMNGLTGVAVLKPNQKFECTIEVTDMEWVEIWVHHFSAPIVHVTNPNRDCKTIGTQCGPVVTKDTECQTISKKFATTGTQVEPGDTYTPVGATVAPSLAHQNANWEIVTSKDGSRSCKLVCDTNLKPSYAGPTARYALYTDGHDLNDRRPFKVIELFDPKKHKIDIRMVDYELYWHLKRHILFKPFDKNTLLNLRIEAKKFFDQFKNTHIDIALVCNITESTILAVCIPAEKSLKRVQCYLDVAAAKRNAKYASVVDEGKPAKRWYQFGAAPPLFKNA</sequence>
<evidence type="ECO:0000313" key="2">
    <source>
        <dbReference type="EMBL" id="UBJ25992.1"/>
    </source>
</evidence>
<accession>A0A8K1HKG2</accession>